<dbReference type="AlphaFoldDB" id="B3DY89"/>
<name>B3DY89_METI4</name>
<feature type="region of interest" description="Disordered" evidence="1">
    <location>
        <begin position="1"/>
        <end position="20"/>
    </location>
</feature>
<evidence type="ECO:0000256" key="1">
    <source>
        <dbReference type="SAM" id="MobiDB-lite"/>
    </source>
</evidence>
<proteinExistence type="predicted"/>
<dbReference type="STRING" id="481448.Minf_0306"/>
<gene>
    <name evidence="2" type="ordered locus">Minf_0306</name>
</gene>
<evidence type="ECO:0000313" key="3">
    <source>
        <dbReference type="Proteomes" id="UP000009149"/>
    </source>
</evidence>
<dbReference type="HOGENOM" id="CLU_2955256_0_0_0"/>
<organism evidence="2 3">
    <name type="scientific">Methylacidiphilum infernorum (isolate V4)</name>
    <name type="common">Methylokorus infernorum (strain V4)</name>
    <dbReference type="NCBI Taxonomy" id="481448"/>
    <lineage>
        <taxon>Bacteria</taxon>
        <taxon>Pseudomonadati</taxon>
        <taxon>Verrucomicrobiota</taxon>
        <taxon>Methylacidiphilae</taxon>
        <taxon>Methylacidiphilales</taxon>
        <taxon>Methylacidiphilaceae</taxon>
        <taxon>Methylacidiphilum (ex Ratnadevi et al. 2023)</taxon>
    </lineage>
</organism>
<dbReference type="Proteomes" id="UP000009149">
    <property type="component" value="Chromosome"/>
</dbReference>
<protein>
    <submittedName>
        <fullName evidence="2">Uncharacterized protein</fullName>
    </submittedName>
</protein>
<feature type="compositionally biased region" description="Basic and acidic residues" evidence="1">
    <location>
        <begin position="8"/>
        <end position="20"/>
    </location>
</feature>
<dbReference type="EMBL" id="CP000975">
    <property type="protein sequence ID" value="ACD82366.1"/>
    <property type="molecule type" value="Genomic_DNA"/>
</dbReference>
<dbReference type="KEGG" id="min:Minf_0306"/>
<reference evidence="2 3" key="1">
    <citation type="journal article" date="2008" name="Biol. Direct">
        <title>Complete genome sequence of the extremely acidophilic methanotroph isolate V4, Methylacidiphilum infernorum, a representative of the bacterial phylum Verrucomicrobia.</title>
        <authorList>
            <person name="Hou S."/>
            <person name="Makarova K.S."/>
            <person name="Saw J.H."/>
            <person name="Senin P."/>
            <person name="Ly B.V."/>
            <person name="Zhou Z."/>
            <person name="Ren Y."/>
            <person name="Wang J."/>
            <person name="Galperin M.Y."/>
            <person name="Omelchenko M.V."/>
            <person name="Wolf Y.I."/>
            <person name="Yutin N."/>
            <person name="Koonin E.V."/>
            <person name="Stott M.B."/>
            <person name="Mountain B.W."/>
            <person name="Crowe M.A."/>
            <person name="Smirnova A.V."/>
            <person name="Dunfield P.F."/>
            <person name="Feng L."/>
            <person name="Wang L."/>
            <person name="Alam M."/>
        </authorList>
    </citation>
    <scope>NUCLEOTIDE SEQUENCE [LARGE SCALE GENOMIC DNA]</scope>
    <source>
        <strain evidence="3">Isolate V4</strain>
    </source>
</reference>
<sequence length="59" mass="6933">MWGKVSHRKEEISSLSRSIRESNPKRKILPQAKCFSFIWAVKSVYFPRDVKKINSPGKR</sequence>
<accession>B3DY89</accession>
<evidence type="ECO:0000313" key="2">
    <source>
        <dbReference type="EMBL" id="ACD82366.1"/>
    </source>
</evidence>